<name>A0A2N6QDV7_9STAP</name>
<dbReference type="EMBL" id="PNGG01000006">
    <property type="protein sequence ID" value="PMC17745.1"/>
    <property type="molecule type" value="Genomic_DNA"/>
</dbReference>
<dbReference type="CDD" id="cd16935">
    <property type="entry name" value="HATPase_AgrC-ComD-like"/>
    <property type="match status" value="1"/>
</dbReference>
<keyword evidence="1" id="KW-0472">Membrane</keyword>
<keyword evidence="1" id="KW-0812">Transmembrane</keyword>
<dbReference type="InterPro" id="IPR032834">
    <property type="entry name" value="NatK-like_C"/>
</dbReference>
<dbReference type="GO" id="GO:0042802">
    <property type="term" value="F:identical protein binding"/>
    <property type="evidence" value="ECO:0007669"/>
    <property type="project" value="TreeGrafter"/>
</dbReference>
<dbReference type="NCBIfam" id="NF046015">
    <property type="entry name" value="HisKinAgrCStaph"/>
    <property type="match status" value="1"/>
</dbReference>
<dbReference type="Gene3D" id="3.30.565.10">
    <property type="entry name" value="Histidine kinase-like ATPase, C-terminal domain"/>
    <property type="match status" value="1"/>
</dbReference>
<feature type="transmembrane region" description="Helical" evidence="1">
    <location>
        <begin position="178"/>
        <end position="202"/>
    </location>
</feature>
<gene>
    <name evidence="3" type="ORF">CJ235_10270</name>
</gene>
<dbReference type="SUPFAM" id="SSF55874">
    <property type="entry name" value="ATPase domain of HSP90 chaperone/DNA topoisomerase II/histidine kinase"/>
    <property type="match status" value="1"/>
</dbReference>
<dbReference type="PANTHER" id="PTHR40448">
    <property type="entry name" value="TWO-COMPONENT SENSOR HISTIDINE KINASE"/>
    <property type="match status" value="1"/>
</dbReference>
<evidence type="ECO:0000259" key="2">
    <source>
        <dbReference type="Pfam" id="PF14501"/>
    </source>
</evidence>
<dbReference type="GO" id="GO:0005524">
    <property type="term" value="F:ATP binding"/>
    <property type="evidence" value="ECO:0007669"/>
    <property type="project" value="UniProtKB-KW"/>
</dbReference>
<evidence type="ECO:0000313" key="4">
    <source>
        <dbReference type="Proteomes" id="UP000235748"/>
    </source>
</evidence>
<dbReference type="InterPro" id="IPR036890">
    <property type="entry name" value="HATPase_C_sf"/>
</dbReference>
<dbReference type="AlphaFoldDB" id="A0A2N6QDV7"/>
<evidence type="ECO:0000256" key="1">
    <source>
        <dbReference type="SAM" id="Phobius"/>
    </source>
</evidence>
<feature type="transmembrane region" description="Helical" evidence="1">
    <location>
        <begin position="35"/>
        <end position="66"/>
    </location>
</feature>
<feature type="transmembrane region" description="Helical" evidence="1">
    <location>
        <begin position="73"/>
        <end position="100"/>
    </location>
</feature>
<evidence type="ECO:0000313" key="3">
    <source>
        <dbReference type="EMBL" id="PMC17745.1"/>
    </source>
</evidence>
<dbReference type="PANTHER" id="PTHR40448:SF1">
    <property type="entry name" value="TWO-COMPONENT SENSOR HISTIDINE KINASE"/>
    <property type="match status" value="1"/>
</dbReference>
<dbReference type="Pfam" id="PF14501">
    <property type="entry name" value="HATPase_c_5"/>
    <property type="match status" value="1"/>
</dbReference>
<organism evidence="3 4">
    <name type="scientific">Staphylococcus pettenkoferi</name>
    <dbReference type="NCBI Taxonomy" id="170573"/>
    <lineage>
        <taxon>Bacteria</taxon>
        <taxon>Bacillati</taxon>
        <taxon>Bacillota</taxon>
        <taxon>Bacilli</taxon>
        <taxon>Bacillales</taxon>
        <taxon>Staphylococcaceae</taxon>
        <taxon>Staphylococcus</taxon>
    </lineage>
</organism>
<comment type="caution">
    <text evidence="3">The sequence shown here is derived from an EMBL/GenBank/DDBJ whole genome shotgun (WGS) entry which is preliminary data.</text>
</comment>
<dbReference type="STRING" id="170573.GCA_001076995_00191"/>
<accession>A0A2N6QDV7</accession>
<feature type="transmembrane region" description="Helical" evidence="1">
    <location>
        <begin position="112"/>
        <end position="134"/>
    </location>
</feature>
<keyword evidence="3" id="KW-0547">Nucleotide-binding</keyword>
<feature type="transmembrane region" description="Helical" evidence="1">
    <location>
        <begin position="146"/>
        <end position="166"/>
    </location>
</feature>
<protein>
    <submittedName>
        <fullName evidence="3">ATP-binding protein</fullName>
    </submittedName>
</protein>
<dbReference type="RefSeq" id="WP_102696169.1">
    <property type="nucleotide sequence ID" value="NZ_JALCYA010000007.1"/>
</dbReference>
<feature type="transmembrane region" description="Helical" evidence="1">
    <location>
        <begin position="7"/>
        <end position="29"/>
    </location>
</feature>
<proteinExistence type="predicted"/>
<dbReference type="Proteomes" id="UP000235748">
    <property type="component" value="Unassembled WGS sequence"/>
</dbReference>
<sequence>MDLLNSIFLPVYQMIMLFVIIAIIGNIRYRTKDLVILLFILIGCMIFYFIIGQFSIIILSLSVIVYGYYKKRLVGIIIAILSYLLSFIMNFFTILTMGIFREYSPFNLIDNLIYSVIHTIFILILAYLFNKLLNILNKSILSLSKLYLILISLSLLAAFVVLYMYVPKNFIPFPDFKFLAGIYIIFTLIFVFLLITISYSIIREVQYKRNMKEVQNYYEYTLKIEKINNEMRKFRHDYVNILSTMSEFIREDDMEGLRKYFNEEIVPMQDNMQAKSIKINGLENFHVREIKGLLTTKILQAQEKNIRISIEVPDIIKKINLQTIDLSRMIGIILDNAIEASEQLEDEPLIRVGFIQESESVTFIVMNKCQPDMPRVHTLFEENFSTKGDNRGLGLSTLKEIAEDNENVLLDTTIENGFFIQKVEILDFEP</sequence>
<keyword evidence="1" id="KW-1133">Transmembrane helix</keyword>
<feature type="domain" description="Sensor histidine kinase NatK-like C-terminal" evidence="2">
    <location>
        <begin position="322"/>
        <end position="425"/>
    </location>
</feature>
<keyword evidence="3" id="KW-0067">ATP-binding</keyword>
<reference evidence="3 4" key="1">
    <citation type="submission" date="2017-09" db="EMBL/GenBank/DDBJ databases">
        <title>Bacterial strain isolated from the female urinary microbiota.</title>
        <authorList>
            <person name="Thomas-White K."/>
            <person name="Kumar N."/>
            <person name="Forster S."/>
            <person name="Putonti C."/>
            <person name="Lawley T."/>
            <person name="Wolfe A.J."/>
        </authorList>
    </citation>
    <scope>NUCLEOTIDE SEQUENCE [LARGE SCALE GENOMIC DNA]</scope>
    <source>
        <strain evidence="3 4">UMB0834</strain>
    </source>
</reference>